<accession>A0A433Q7R6</accession>
<dbReference type="Proteomes" id="UP000274822">
    <property type="component" value="Unassembled WGS sequence"/>
</dbReference>
<dbReference type="EMBL" id="RBNJ01011973">
    <property type="protein sequence ID" value="RUS25812.1"/>
    <property type="molecule type" value="Genomic_DNA"/>
</dbReference>
<dbReference type="AlphaFoldDB" id="A0A433Q7R6"/>
<comment type="caution">
    <text evidence="1">The sequence shown here is derived from an EMBL/GenBank/DDBJ whole genome shotgun (WGS) entry which is preliminary data.</text>
</comment>
<name>A0A433Q7R6_9FUNG</name>
<gene>
    <name evidence="1" type="ORF">BC938DRAFT_471612</name>
</gene>
<evidence type="ECO:0000313" key="2">
    <source>
        <dbReference type="Proteomes" id="UP000274822"/>
    </source>
</evidence>
<organism evidence="1 2">
    <name type="scientific">Jimgerdemannia flammicorona</name>
    <dbReference type="NCBI Taxonomy" id="994334"/>
    <lineage>
        <taxon>Eukaryota</taxon>
        <taxon>Fungi</taxon>
        <taxon>Fungi incertae sedis</taxon>
        <taxon>Mucoromycota</taxon>
        <taxon>Mucoromycotina</taxon>
        <taxon>Endogonomycetes</taxon>
        <taxon>Endogonales</taxon>
        <taxon>Endogonaceae</taxon>
        <taxon>Jimgerdemannia</taxon>
    </lineage>
</organism>
<sequence>MNRLLVPWRRRCQGEHHQQCRLARASHRVEGQCIEHDIYASAISPSNPYVLAQVWWDKCVR</sequence>
<protein>
    <submittedName>
        <fullName evidence="1">Uncharacterized protein</fullName>
    </submittedName>
</protein>
<proteinExistence type="predicted"/>
<reference evidence="1 2" key="1">
    <citation type="journal article" date="2018" name="New Phytol.">
        <title>Phylogenomics of Endogonaceae and evolution of mycorrhizas within Mucoromycota.</title>
        <authorList>
            <person name="Chang Y."/>
            <person name="Desiro A."/>
            <person name="Na H."/>
            <person name="Sandor L."/>
            <person name="Lipzen A."/>
            <person name="Clum A."/>
            <person name="Barry K."/>
            <person name="Grigoriev I.V."/>
            <person name="Martin F.M."/>
            <person name="Stajich J.E."/>
            <person name="Smith M.E."/>
            <person name="Bonito G."/>
            <person name="Spatafora J.W."/>
        </authorList>
    </citation>
    <scope>NUCLEOTIDE SEQUENCE [LARGE SCALE GENOMIC DNA]</scope>
    <source>
        <strain evidence="1 2">AD002</strain>
    </source>
</reference>
<evidence type="ECO:0000313" key="1">
    <source>
        <dbReference type="EMBL" id="RUS25812.1"/>
    </source>
</evidence>
<keyword evidence="2" id="KW-1185">Reference proteome</keyword>